<dbReference type="InterPro" id="IPR053746">
    <property type="entry name" value="Viral_HT_Connector_Assembly"/>
</dbReference>
<organism evidence="1 2">
    <name type="scientific">Aquibacillus rhizosphaerae</name>
    <dbReference type="NCBI Taxonomy" id="3051431"/>
    <lineage>
        <taxon>Bacteria</taxon>
        <taxon>Bacillati</taxon>
        <taxon>Bacillota</taxon>
        <taxon>Bacilli</taxon>
        <taxon>Bacillales</taxon>
        <taxon>Bacillaceae</taxon>
        <taxon>Aquibacillus</taxon>
    </lineage>
</organism>
<reference evidence="1 2" key="1">
    <citation type="submission" date="2023-06" db="EMBL/GenBank/DDBJ databases">
        <title>Aquibacillus rhizosphaerae LR5S19.</title>
        <authorList>
            <person name="Sun J.-Q."/>
        </authorList>
    </citation>
    <scope>NUCLEOTIDE SEQUENCE [LARGE SCALE GENOMIC DNA]</scope>
    <source>
        <strain evidence="1 2">LR5S19</strain>
    </source>
</reference>
<dbReference type="Pfam" id="PF05135">
    <property type="entry name" value="Phage_connect_1"/>
    <property type="match status" value="1"/>
</dbReference>
<name>A0ABT7LAE3_9BACI</name>
<sequence>MATTTKDNVKVILGIKDTLQDDVINLIINNIESRLKIWLKKHAELDAIPTELQFIVEEMTINRYNRIGSEGMKSESVEGHSVSFNEDDFKPYLSILETYTPKDDRVGKVRFF</sequence>
<dbReference type="Proteomes" id="UP001235343">
    <property type="component" value="Unassembled WGS sequence"/>
</dbReference>
<keyword evidence="2" id="KW-1185">Reference proteome</keyword>
<gene>
    <name evidence="1" type="ORF">QQS35_20570</name>
</gene>
<proteinExistence type="predicted"/>
<dbReference type="RefSeq" id="WP_285934128.1">
    <property type="nucleotide sequence ID" value="NZ_JASTZU010000063.1"/>
</dbReference>
<protein>
    <submittedName>
        <fullName evidence="1">Phage head-tail connector protein</fullName>
    </submittedName>
</protein>
<dbReference type="Gene3D" id="1.10.246.150">
    <property type="match status" value="1"/>
</dbReference>
<accession>A0ABT7LAE3</accession>
<dbReference type="EMBL" id="JASTZU010000063">
    <property type="protein sequence ID" value="MDL4842833.1"/>
    <property type="molecule type" value="Genomic_DNA"/>
</dbReference>
<evidence type="ECO:0000313" key="2">
    <source>
        <dbReference type="Proteomes" id="UP001235343"/>
    </source>
</evidence>
<evidence type="ECO:0000313" key="1">
    <source>
        <dbReference type="EMBL" id="MDL4842833.1"/>
    </source>
</evidence>
<dbReference type="InterPro" id="IPR021146">
    <property type="entry name" value="Phage_gp6-like_head-tail"/>
</dbReference>
<comment type="caution">
    <text evidence="1">The sequence shown here is derived from an EMBL/GenBank/DDBJ whole genome shotgun (WGS) entry which is preliminary data.</text>
</comment>